<dbReference type="KEGG" id="mpec:B9O19_00531"/>
<accession>A0A2K9P0D2</accession>
<evidence type="ECO:0000313" key="1">
    <source>
        <dbReference type="EMBL" id="AUO18714.1"/>
    </source>
</evidence>
<dbReference type="EMBL" id="CP020991">
    <property type="protein sequence ID" value="AUO18714.1"/>
    <property type="molecule type" value="Genomic_DNA"/>
</dbReference>
<organism evidence="1 2">
    <name type="scientific">Monoglobus pectinilyticus</name>
    <dbReference type="NCBI Taxonomy" id="1981510"/>
    <lineage>
        <taxon>Bacteria</taxon>
        <taxon>Bacillati</taxon>
        <taxon>Bacillota</taxon>
        <taxon>Clostridia</taxon>
        <taxon>Monoglobales</taxon>
        <taxon>Monoglobaceae</taxon>
        <taxon>Monoglobus</taxon>
    </lineage>
</organism>
<evidence type="ECO:0000313" key="2">
    <source>
        <dbReference type="Proteomes" id="UP000235589"/>
    </source>
</evidence>
<keyword evidence="2" id="KW-1185">Reference proteome</keyword>
<dbReference type="InterPro" id="IPR053842">
    <property type="entry name" value="NikA-like"/>
</dbReference>
<dbReference type="GeneID" id="98061951"/>
<dbReference type="Proteomes" id="UP000235589">
    <property type="component" value="Chromosome"/>
</dbReference>
<dbReference type="SMR" id="A0A2K9P0D2"/>
<name>A0A2K9P0D2_9FIRM</name>
<dbReference type="Pfam" id="PF21983">
    <property type="entry name" value="NikA-like"/>
    <property type="match status" value="1"/>
</dbReference>
<sequence length="119" mass="13838">MRERNHKMTLRLNDKEAELLNKKSQMVGVSKEQYLRMLLLGVKPKEKPTADFYNMTRELNAIGNSINQIAKVANAKGFIQVQAYEENVKKLNEVLLELSRYQILPERGDEAWLLQEYGL</sequence>
<dbReference type="OrthoDB" id="9796842at2"/>
<protein>
    <submittedName>
        <fullName evidence="1">MocB-like protein</fullName>
    </submittedName>
</protein>
<gene>
    <name evidence="1" type="ORF">B9O19_00531</name>
</gene>
<reference evidence="1 2" key="1">
    <citation type="submission" date="2017-04" db="EMBL/GenBank/DDBJ databases">
        <title>Monoglobus pectinilyticus 14 draft genome.</title>
        <authorList>
            <person name="Kim C."/>
            <person name="Rosendale D.I."/>
            <person name="Kelly W.J."/>
            <person name="Tannock G.W."/>
            <person name="Patchett M.L."/>
            <person name="Jordens J.Z."/>
        </authorList>
    </citation>
    <scope>NUCLEOTIDE SEQUENCE [LARGE SCALE GENOMIC DNA]</scope>
    <source>
        <strain evidence="1 2">14</strain>
    </source>
</reference>
<dbReference type="AlphaFoldDB" id="A0A2K9P0D2"/>
<dbReference type="RefSeq" id="WP_158648898.1">
    <property type="nucleotide sequence ID" value="NZ_CP020991.1"/>
</dbReference>
<proteinExistence type="predicted"/>